<comment type="caution">
    <text evidence="1">The sequence shown here is derived from an EMBL/GenBank/DDBJ whole genome shotgun (WGS) entry which is preliminary data.</text>
</comment>
<accession>A0ACC2JUH6</accession>
<proteinExistence type="predicted"/>
<keyword evidence="2" id="KW-1185">Reference proteome</keyword>
<name>A0ACC2JUH6_9PEZI</name>
<sequence>MGKDMPASPSTNKNSPYNEMGSPNEGRSGIKLEDRVDSDGIIRFINKGLCCRKPVLVESSQPGSTASPTAF</sequence>
<dbReference type="Proteomes" id="UP001153332">
    <property type="component" value="Unassembled WGS sequence"/>
</dbReference>
<gene>
    <name evidence="1" type="ORF">O1611_g2591</name>
</gene>
<protein>
    <submittedName>
        <fullName evidence="1">Uncharacterized protein</fullName>
    </submittedName>
</protein>
<organism evidence="1 2">
    <name type="scientific">Lasiodiplodia mahajangana</name>
    <dbReference type="NCBI Taxonomy" id="1108764"/>
    <lineage>
        <taxon>Eukaryota</taxon>
        <taxon>Fungi</taxon>
        <taxon>Dikarya</taxon>
        <taxon>Ascomycota</taxon>
        <taxon>Pezizomycotina</taxon>
        <taxon>Dothideomycetes</taxon>
        <taxon>Dothideomycetes incertae sedis</taxon>
        <taxon>Botryosphaeriales</taxon>
        <taxon>Botryosphaeriaceae</taxon>
        <taxon>Lasiodiplodia</taxon>
    </lineage>
</organism>
<evidence type="ECO:0000313" key="1">
    <source>
        <dbReference type="EMBL" id="KAJ8131039.1"/>
    </source>
</evidence>
<dbReference type="EMBL" id="JAPUUL010000371">
    <property type="protein sequence ID" value="KAJ8131039.1"/>
    <property type="molecule type" value="Genomic_DNA"/>
</dbReference>
<evidence type="ECO:0000313" key="2">
    <source>
        <dbReference type="Proteomes" id="UP001153332"/>
    </source>
</evidence>
<reference evidence="1" key="1">
    <citation type="submission" date="2022-12" db="EMBL/GenBank/DDBJ databases">
        <title>Genome Sequence of Lasiodiplodia mahajangana.</title>
        <authorList>
            <person name="Buettner E."/>
        </authorList>
    </citation>
    <scope>NUCLEOTIDE SEQUENCE</scope>
    <source>
        <strain evidence="1">VT137</strain>
    </source>
</reference>